<feature type="domain" description="Tetrahydrofolate dehydrogenase/cyclohydrolase catalytic" evidence="8">
    <location>
        <begin position="5"/>
        <end position="120"/>
    </location>
</feature>
<dbReference type="Pfam" id="PF00763">
    <property type="entry name" value="THF_DHG_CYH"/>
    <property type="match status" value="1"/>
</dbReference>
<dbReference type="InterPro" id="IPR000672">
    <property type="entry name" value="THF_DH/CycHdrlase"/>
</dbReference>
<keyword evidence="6" id="KW-0511">Multifunctional enzyme</keyword>
<feature type="non-terminal residue" evidence="9">
    <location>
        <position position="156"/>
    </location>
</feature>
<evidence type="ECO:0000256" key="7">
    <source>
        <dbReference type="ARBA" id="ARBA00036357"/>
    </source>
</evidence>
<feature type="non-terminal residue" evidence="9">
    <location>
        <position position="1"/>
    </location>
</feature>
<comment type="caution">
    <text evidence="9">The sequence shown here is derived from an EMBL/GenBank/DDBJ whole genome shotgun (WGS) entry which is preliminary data.</text>
</comment>
<dbReference type="Proteomes" id="UP000567822">
    <property type="component" value="Unassembled WGS sequence"/>
</dbReference>
<keyword evidence="10" id="KW-1185">Reference proteome</keyword>
<keyword evidence="3" id="KW-0554">One-carbon metabolism</keyword>
<evidence type="ECO:0000256" key="1">
    <source>
        <dbReference type="ARBA" id="ARBA00011738"/>
    </source>
</evidence>
<protein>
    <recommendedName>
        <fullName evidence="2">methenyltetrahydrofolate cyclohydrolase</fullName>
        <ecNumber evidence="2">3.5.4.9</ecNumber>
    </recommendedName>
</protein>
<evidence type="ECO:0000256" key="4">
    <source>
        <dbReference type="ARBA" id="ARBA00022801"/>
    </source>
</evidence>
<dbReference type="AlphaFoldDB" id="A0A7L0LNK2"/>
<organism evidence="9 10">
    <name type="scientific">Sylvietta virens</name>
    <name type="common">Green crombec</name>
    <dbReference type="NCBI Taxonomy" id="208069"/>
    <lineage>
        <taxon>Eukaryota</taxon>
        <taxon>Metazoa</taxon>
        <taxon>Chordata</taxon>
        <taxon>Craniata</taxon>
        <taxon>Vertebrata</taxon>
        <taxon>Euteleostomi</taxon>
        <taxon>Archelosauria</taxon>
        <taxon>Archosauria</taxon>
        <taxon>Dinosauria</taxon>
        <taxon>Saurischia</taxon>
        <taxon>Theropoda</taxon>
        <taxon>Coelurosauria</taxon>
        <taxon>Aves</taxon>
        <taxon>Neognathae</taxon>
        <taxon>Neoaves</taxon>
        <taxon>Telluraves</taxon>
        <taxon>Australaves</taxon>
        <taxon>Passeriformes</taxon>
        <taxon>Sylvioidea</taxon>
        <taxon>Sylviidae</taxon>
        <taxon>Acrocephalinae</taxon>
        <taxon>Sylvietta</taxon>
    </lineage>
</organism>
<proteinExistence type="predicted"/>
<accession>A0A7L0LNK2</accession>
<dbReference type="PANTHER" id="PTHR48099:SF15">
    <property type="entry name" value="BIFUNCTIONAL METHYLENETETRAHYDROFOLATE DEHYDROGENASE_CYCLOHYDROLASE, MITOCHONDRIAL"/>
    <property type="match status" value="1"/>
</dbReference>
<reference evidence="9 10" key="1">
    <citation type="submission" date="2019-09" db="EMBL/GenBank/DDBJ databases">
        <title>Bird 10,000 Genomes (B10K) Project - Family phase.</title>
        <authorList>
            <person name="Zhang G."/>
        </authorList>
    </citation>
    <scope>NUCLEOTIDE SEQUENCE [LARGE SCALE GENOMIC DNA]</scope>
    <source>
        <strain evidence="9">B10K-DU-009-59</strain>
        <tissue evidence="9">Muscle</tissue>
    </source>
</reference>
<evidence type="ECO:0000256" key="3">
    <source>
        <dbReference type="ARBA" id="ARBA00022563"/>
    </source>
</evidence>
<sequence>DTVVISGGNLGQQIRQEAQHEVQHWVDAGNRRPHLSVVLVGENPASLSYVFNKTKAAADMGKISSETMVRSASITKELLELIDKLNNDAAVDGLLVQLPVPEHIDERRVCNAVSPHKDVDGFHVFNMGRMCLDQDSMPPAMAWGIWEIIQRTSESC</sequence>
<dbReference type="EC" id="3.5.4.9" evidence="2"/>
<evidence type="ECO:0000313" key="10">
    <source>
        <dbReference type="Proteomes" id="UP000567822"/>
    </source>
</evidence>
<keyword evidence="5" id="KW-0560">Oxidoreductase</keyword>
<evidence type="ECO:0000313" key="9">
    <source>
        <dbReference type="EMBL" id="NXK70754.1"/>
    </source>
</evidence>
<dbReference type="SUPFAM" id="SSF53223">
    <property type="entry name" value="Aminoacid dehydrogenase-like, N-terminal domain"/>
    <property type="match status" value="1"/>
</dbReference>
<dbReference type="EMBL" id="VXAN01001520">
    <property type="protein sequence ID" value="NXK70754.1"/>
    <property type="molecule type" value="Genomic_DNA"/>
</dbReference>
<dbReference type="GO" id="GO:0035999">
    <property type="term" value="P:tetrahydrofolate interconversion"/>
    <property type="evidence" value="ECO:0007669"/>
    <property type="project" value="TreeGrafter"/>
</dbReference>
<evidence type="ECO:0000256" key="6">
    <source>
        <dbReference type="ARBA" id="ARBA00023268"/>
    </source>
</evidence>
<keyword evidence="4" id="KW-0378">Hydrolase</keyword>
<evidence type="ECO:0000256" key="5">
    <source>
        <dbReference type="ARBA" id="ARBA00023002"/>
    </source>
</evidence>
<dbReference type="GO" id="GO:0004477">
    <property type="term" value="F:methenyltetrahydrofolate cyclohydrolase activity"/>
    <property type="evidence" value="ECO:0007669"/>
    <property type="project" value="UniProtKB-EC"/>
</dbReference>
<dbReference type="FunFam" id="3.40.50.10860:FF:000005">
    <property type="entry name" value="C-1-tetrahydrofolate synthase, cytoplasmic, putative"/>
    <property type="match status" value="1"/>
</dbReference>
<comment type="subunit">
    <text evidence="1">Homodimer.</text>
</comment>
<evidence type="ECO:0000256" key="2">
    <source>
        <dbReference type="ARBA" id="ARBA00012776"/>
    </source>
</evidence>
<dbReference type="Gene3D" id="3.40.50.10860">
    <property type="entry name" value="Leucine Dehydrogenase, chain A, domain 1"/>
    <property type="match status" value="1"/>
</dbReference>
<dbReference type="InterPro" id="IPR046346">
    <property type="entry name" value="Aminoacid_DH-like_N_sf"/>
</dbReference>
<dbReference type="InterPro" id="IPR020630">
    <property type="entry name" value="THF_DH/CycHdrlase_cat_dom"/>
</dbReference>
<name>A0A7L0LNK2_9SYLV</name>
<gene>
    <name evidence="9" type="primary">Mthfd2_1</name>
    <name evidence="9" type="ORF">SYLVIR_R10082</name>
</gene>
<dbReference type="PANTHER" id="PTHR48099">
    <property type="entry name" value="C-1-TETRAHYDROFOLATE SYNTHASE, CYTOPLASMIC-RELATED"/>
    <property type="match status" value="1"/>
</dbReference>
<comment type="catalytic activity">
    <reaction evidence="7">
        <text>(6R)-5,10-methenyltetrahydrofolate + H2O = (6R)-10-formyltetrahydrofolate + H(+)</text>
        <dbReference type="Rhea" id="RHEA:23700"/>
        <dbReference type="ChEBI" id="CHEBI:15377"/>
        <dbReference type="ChEBI" id="CHEBI:15378"/>
        <dbReference type="ChEBI" id="CHEBI:57455"/>
        <dbReference type="ChEBI" id="CHEBI:195366"/>
        <dbReference type="EC" id="3.5.4.9"/>
    </reaction>
</comment>
<dbReference type="GO" id="GO:0004488">
    <property type="term" value="F:methylenetetrahydrofolate dehydrogenase (NADP+) activity"/>
    <property type="evidence" value="ECO:0007669"/>
    <property type="project" value="InterPro"/>
</dbReference>
<dbReference type="GO" id="GO:0005739">
    <property type="term" value="C:mitochondrion"/>
    <property type="evidence" value="ECO:0007669"/>
    <property type="project" value="TreeGrafter"/>
</dbReference>
<evidence type="ECO:0000259" key="8">
    <source>
        <dbReference type="Pfam" id="PF00763"/>
    </source>
</evidence>
<dbReference type="GO" id="GO:0004487">
    <property type="term" value="F:methylenetetrahydrofolate dehydrogenase (NAD+) activity"/>
    <property type="evidence" value="ECO:0007669"/>
    <property type="project" value="TreeGrafter"/>
</dbReference>
<dbReference type="PRINTS" id="PR00085">
    <property type="entry name" value="THFDHDRGNASE"/>
</dbReference>